<feature type="binding site" evidence="11">
    <location>
        <position position="123"/>
    </location>
    <ligand>
        <name>substrate</name>
    </ligand>
</feature>
<dbReference type="HAMAP" id="MF_00109">
    <property type="entry name" value="Shikimate_kinase"/>
    <property type="match status" value="1"/>
</dbReference>
<dbReference type="CDD" id="cd00093">
    <property type="entry name" value="HTH_XRE"/>
    <property type="match status" value="1"/>
</dbReference>
<evidence type="ECO:0000259" key="12">
    <source>
        <dbReference type="PROSITE" id="PS50943"/>
    </source>
</evidence>
<keyword evidence="8 11" id="KW-0067">ATP-binding</keyword>
<dbReference type="UniPathway" id="UPA00053">
    <property type="reaction ID" value="UER00088"/>
</dbReference>
<feature type="binding site" evidence="11">
    <location>
        <position position="209"/>
    </location>
    <ligand>
        <name>ATP</name>
        <dbReference type="ChEBI" id="CHEBI:30616"/>
    </ligand>
</feature>
<comment type="subcellular location">
    <subcellularLocation>
        <location evidence="11">Cytoplasm</location>
    </subcellularLocation>
</comment>
<dbReference type="GO" id="GO:0005829">
    <property type="term" value="C:cytosol"/>
    <property type="evidence" value="ECO:0007669"/>
    <property type="project" value="TreeGrafter"/>
</dbReference>
<dbReference type="Pfam" id="PF01381">
    <property type="entry name" value="HTH_3"/>
    <property type="match status" value="1"/>
</dbReference>
<dbReference type="GO" id="GO:0009423">
    <property type="term" value="P:chorismate biosynthetic process"/>
    <property type="evidence" value="ECO:0007669"/>
    <property type="project" value="UniProtKB-UniRule"/>
</dbReference>
<dbReference type="NCBIfam" id="NF006015">
    <property type="entry name" value="PRK08154.1"/>
    <property type="match status" value="1"/>
</dbReference>
<evidence type="ECO:0000256" key="11">
    <source>
        <dbReference type="HAMAP-Rule" id="MF_00109"/>
    </source>
</evidence>
<dbReference type="Gene3D" id="1.10.260.40">
    <property type="entry name" value="lambda repressor-like DNA-binding domains"/>
    <property type="match status" value="1"/>
</dbReference>
<reference evidence="13 14" key="1">
    <citation type="journal article" date="2018" name="Arch. Microbiol.">
        <title>New insights into the metabolic potential of the phototrophic purple bacterium Rhodopila globiformis DSM 161(T) from its draft genome sequence and evidence for a vanadium-dependent nitrogenase.</title>
        <authorList>
            <person name="Imhoff J.F."/>
            <person name="Rahn T."/>
            <person name="Kunzel S."/>
            <person name="Neulinger S.C."/>
        </authorList>
    </citation>
    <scope>NUCLEOTIDE SEQUENCE [LARGE SCALE GENOMIC DNA]</scope>
    <source>
        <strain evidence="13 14">DSM 161</strain>
    </source>
</reference>
<keyword evidence="4 11" id="KW-0028">Amino-acid biosynthesis</keyword>
<comment type="cofactor">
    <cofactor evidence="11">
        <name>Mg(2+)</name>
        <dbReference type="ChEBI" id="CHEBI:18420"/>
    </cofactor>
    <text evidence="11">Binds 1 Mg(2+) ion per subunit.</text>
</comment>
<dbReference type="RefSeq" id="WP_104517351.1">
    <property type="nucleotide sequence ID" value="NZ_NHRY01000044.1"/>
</dbReference>
<evidence type="ECO:0000256" key="4">
    <source>
        <dbReference type="ARBA" id="ARBA00022605"/>
    </source>
</evidence>
<keyword evidence="6 11" id="KW-0547">Nucleotide-binding</keyword>
<evidence type="ECO:0000256" key="5">
    <source>
        <dbReference type="ARBA" id="ARBA00022679"/>
    </source>
</evidence>
<gene>
    <name evidence="11" type="primary">aroK</name>
    <name evidence="13" type="ORF">CCS01_02945</name>
</gene>
<dbReference type="Gene3D" id="3.40.50.300">
    <property type="entry name" value="P-loop containing nucleotide triphosphate hydrolases"/>
    <property type="match status" value="1"/>
</dbReference>
<name>A0A2S6NMV3_RHOGL</name>
<dbReference type="GO" id="GO:0008652">
    <property type="term" value="P:amino acid biosynthetic process"/>
    <property type="evidence" value="ECO:0007669"/>
    <property type="project" value="UniProtKB-KW"/>
</dbReference>
<dbReference type="InterPro" id="IPR000623">
    <property type="entry name" value="Shikimate_kinase/TSH1"/>
</dbReference>
<keyword evidence="5 11" id="KW-0808">Transferase</keyword>
<comment type="subunit">
    <text evidence="11">Monomer.</text>
</comment>
<dbReference type="Proteomes" id="UP000239724">
    <property type="component" value="Unassembled WGS sequence"/>
</dbReference>
<comment type="similarity">
    <text evidence="2 11">Belongs to the shikimate kinase family.</text>
</comment>
<dbReference type="SUPFAM" id="SSF52540">
    <property type="entry name" value="P-loop containing nucleoside triphosphate hydrolases"/>
    <property type="match status" value="1"/>
</dbReference>
<dbReference type="EMBL" id="NHRY01000044">
    <property type="protein sequence ID" value="PPQ37878.1"/>
    <property type="molecule type" value="Genomic_DNA"/>
</dbReference>
<proteinExistence type="inferred from homology"/>
<comment type="function">
    <text evidence="11">Catalyzes the specific phosphorylation of the 3-hydroxyl group of shikimic acid using ATP as a cosubstrate.</text>
</comment>
<dbReference type="EC" id="2.7.1.71" evidence="3 11"/>
<keyword evidence="11" id="KW-0479">Metal-binding</keyword>
<dbReference type="InterPro" id="IPR027417">
    <property type="entry name" value="P-loop_NTPase"/>
</dbReference>
<dbReference type="InterPro" id="IPR023000">
    <property type="entry name" value="Shikimate_kinase_CS"/>
</dbReference>
<dbReference type="InterPro" id="IPR010982">
    <property type="entry name" value="Lambda_DNA-bd_dom_sf"/>
</dbReference>
<feature type="binding site" evidence="11">
    <location>
        <position position="228"/>
    </location>
    <ligand>
        <name>substrate</name>
    </ligand>
</feature>
<evidence type="ECO:0000256" key="2">
    <source>
        <dbReference type="ARBA" id="ARBA00006997"/>
    </source>
</evidence>
<dbReference type="GO" id="GO:0003677">
    <property type="term" value="F:DNA binding"/>
    <property type="evidence" value="ECO:0007669"/>
    <property type="project" value="InterPro"/>
</dbReference>
<feature type="binding site" evidence="11">
    <location>
        <begin position="101"/>
        <end position="106"/>
    </location>
    <ligand>
        <name>ATP</name>
        <dbReference type="ChEBI" id="CHEBI:30616"/>
    </ligand>
</feature>
<feature type="binding site" evidence="11">
    <location>
        <position position="105"/>
    </location>
    <ligand>
        <name>Mg(2+)</name>
        <dbReference type="ChEBI" id="CHEBI:18420"/>
    </ligand>
</feature>
<evidence type="ECO:0000256" key="9">
    <source>
        <dbReference type="ARBA" id="ARBA00023141"/>
    </source>
</evidence>
<protein>
    <recommendedName>
        <fullName evidence="3 11">Shikimate kinase</fullName>
        <shortName evidence="11">SK</shortName>
        <ecNumber evidence="3 11">2.7.1.71</ecNumber>
    </recommendedName>
</protein>
<dbReference type="OrthoDB" id="9800332at2"/>
<dbReference type="PROSITE" id="PS50943">
    <property type="entry name" value="HTH_CROC1"/>
    <property type="match status" value="1"/>
</dbReference>
<evidence type="ECO:0000256" key="1">
    <source>
        <dbReference type="ARBA" id="ARBA00004842"/>
    </source>
</evidence>
<dbReference type="Pfam" id="PF01202">
    <property type="entry name" value="SKI"/>
    <property type="match status" value="1"/>
</dbReference>
<keyword evidence="14" id="KW-1185">Reference proteome</keyword>
<comment type="pathway">
    <text evidence="1 11">Metabolic intermediate biosynthesis; chorismate biosynthesis; chorismate from D-erythrose 4-phosphate and phosphoenolpyruvate: step 5/7.</text>
</comment>
<dbReference type="GO" id="GO:0009073">
    <property type="term" value="P:aromatic amino acid family biosynthetic process"/>
    <property type="evidence" value="ECO:0007669"/>
    <property type="project" value="UniProtKB-KW"/>
</dbReference>
<evidence type="ECO:0000256" key="7">
    <source>
        <dbReference type="ARBA" id="ARBA00022777"/>
    </source>
</evidence>
<comment type="catalytic activity">
    <reaction evidence="10 11">
        <text>shikimate + ATP = 3-phosphoshikimate + ADP + H(+)</text>
        <dbReference type="Rhea" id="RHEA:13121"/>
        <dbReference type="ChEBI" id="CHEBI:15378"/>
        <dbReference type="ChEBI" id="CHEBI:30616"/>
        <dbReference type="ChEBI" id="CHEBI:36208"/>
        <dbReference type="ChEBI" id="CHEBI:145989"/>
        <dbReference type="ChEBI" id="CHEBI:456216"/>
        <dbReference type="EC" id="2.7.1.71"/>
    </reaction>
</comment>
<keyword evidence="7 11" id="KW-0418">Kinase</keyword>
<keyword evidence="11" id="KW-0963">Cytoplasm</keyword>
<dbReference type="PANTHER" id="PTHR21087">
    <property type="entry name" value="SHIKIMATE KINASE"/>
    <property type="match status" value="1"/>
</dbReference>
<accession>A0A2S6NMV3</accession>
<evidence type="ECO:0000256" key="6">
    <source>
        <dbReference type="ARBA" id="ARBA00022741"/>
    </source>
</evidence>
<dbReference type="AlphaFoldDB" id="A0A2S6NMV3"/>
<keyword evidence="11" id="KW-0460">Magnesium</keyword>
<dbReference type="InterPro" id="IPR031322">
    <property type="entry name" value="Shikimate/glucono_kinase"/>
</dbReference>
<evidence type="ECO:0000313" key="14">
    <source>
        <dbReference type="Proteomes" id="UP000239724"/>
    </source>
</evidence>
<dbReference type="GO" id="GO:0000287">
    <property type="term" value="F:magnesium ion binding"/>
    <property type="evidence" value="ECO:0007669"/>
    <property type="project" value="UniProtKB-UniRule"/>
</dbReference>
<evidence type="ECO:0000313" key="13">
    <source>
        <dbReference type="EMBL" id="PPQ37878.1"/>
    </source>
</evidence>
<dbReference type="InterPro" id="IPR001387">
    <property type="entry name" value="Cro/C1-type_HTH"/>
</dbReference>
<dbReference type="GO" id="GO:0005524">
    <property type="term" value="F:ATP binding"/>
    <property type="evidence" value="ECO:0007669"/>
    <property type="project" value="UniProtKB-UniRule"/>
</dbReference>
<keyword evidence="9 11" id="KW-0057">Aromatic amino acid biosynthesis</keyword>
<comment type="caution">
    <text evidence="13">The sequence shown here is derived from an EMBL/GenBank/DDBJ whole genome shotgun (WGS) entry which is preliminary data.</text>
</comment>
<evidence type="ECO:0000256" key="3">
    <source>
        <dbReference type="ARBA" id="ARBA00012154"/>
    </source>
</evidence>
<feature type="binding site" evidence="11">
    <location>
        <position position="244"/>
    </location>
    <ligand>
        <name>ATP</name>
        <dbReference type="ChEBI" id="CHEBI:30616"/>
    </ligand>
</feature>
<dbReference type="GO" id="GO:0004765">
    <property type="term" value="F:shikimate kinase activity"/>
    <property type="evidence" value="ECO:0007669"/>
    <property type="project" value="UniProtKB-UniRule"/>
</dbReference>
<sequence length="259" mass="28171">MSQSAEDQAFLHALGQRLRLMRARRGMTRRFLAAQSGVSERYIAAVEAGTGNGSILLLRALAEALHVDLRMLLEEETEHPRRPADRLPGYRGRVALIGLRGAGKSTLGRLLAPRLGVPFVELDQAVEAEAGMSLGEIMELRGQGGFRDLERGVLERVVATHPCAVLAAGGGIVAETRTFARLLETCLTVWIKASPEEHMRRVIEQGDLRPMRNNPRSMGDLRAILASRAALYALADIQIETTRRDVPAVLAELVAAIGA</sequence>
<feature type="domain" description="HTH cro/C1-type" evidence="12">
    <location>
        <begin position="18"/>
        <end position="72"/>
    </location>
</feature>
<dbReference type="PRINTS" id="PR01100">
    <property type="entry name" value="SHIKIMTKNASE"/>
</dbReference>
<feature type="binding site" evidence="11">
    <location>
        <position position="170"/>
    </location>
    <ligand>
        <name>substrate</name>
    </ligand>
</feature>
<dbReference type="PROSITE" id="PS01128">
    <property type="entry name" value="SHIKIMATE_KINASE"/>
    <property type="match status" value="1"/>
</dbReference>
<evidence type="ECO:0000256" key="8">
    <source>
        <dbReference type="ARBA" id="ARBA00022840"/>
    </source>
</evidence>
<organism evidence="13 14">
    <name type="scientific">Rhodopila globiformis</name>
    <name type="common">Rhodopseudomonas globiformis</name>
    <dbReference type="NCBI Taxonomy" id="1071"/>
    <lineage>
        <taxon>Bacteria</taxon>
        <taxon>Pseudomonadati</taxon>
        <taxon>Pseudomonadota</taxon>
        <taxon>Alphaproteobacteria</taxon>
        <taxon>Acetobacterales</taxon>
        <taxon>Acetobacteraceae</taxon>
        <taxon>Rhodopila</taxon>
    </lineage>
</organism>
<dbReference type="CDD" id="cd00464">
    <property type="entry name" value="SK"/>
    <property type="match status" value="1"/>
</dbReference>
<evidence type="ECO:0000256" key="10">
    <source>
        <dbReference type="ARBA" id="ARBA00048567"/>
    </source>
</evidence>
<dbReference type="SMART" id="SM00530">
    <property type="entry name" value="HTH_XRE"/>
    <property type="match status" value="1"/>
</dbReference>
<dbReference type="SUPFAM" id="SSF47413">
    <property type="entry name" value="lambda repressor-like DNA-binding domains"/>
    <property type="match status" value="1"/>
</dbReference>
<dbReference type="PANTHER" id="PTHR21087:SF16">
    <property type="entry name" value="SHIKIMATE KINASE 1, CHLOROPLASTIC"/>
    <property type="match status" value="1"/>
</dbReference>
<feature type="binding site" evidence="11">
    <location>
        <position position="147"/>
    </location>
    <ligand>
        <name>substrate</name>
    </ligand>
</feature>